<keyword evidence="5" id="KW-1185">Reference proteome</keyword>
<dbReference type="SUPFAM" id="SSF56784">
    <property type="entry name" value="HAD-like"/>
    <property type="match status" value="1"/>
</dbReference>
<dbReference type="NCBIfam" id="TIGR01489">
    <property type="entry name" value="DKMTPPase-SF"/>
    <property type="match status" value="1"/>
</dbReference>
<dbReference type="Pfam" id="PF12710">
    <property type="entry name" value="HAD"/>
    <property type="match status" value="1"/>
</dbReference>
<organism evidence="4 5">
    <name type="scientific">Candidatus Methylomirabilis limnetica</name>
    <dbReference type="NCBI Taxonomy" id="2033718"/>
    <lineage>
        <taxon>Bacteria</taxon>
        <taxon>Candidatus Methylomirabilota</taxon>
        <taxon>Candidatus Methylomirabilia</taxon>
        <taxon>Candidatus Methylomirabilales</taxon>
        <taxon>Candidatus Methylomirabilaceae</taxon>
        <taxon>Candidatus Methylomirabilis</taxon>
    </lineage>
</organism>
<dbReference type="EMBL" id="NVQC01000009">
    <property type="protein sequence ID" value="PTL36903.1"/>
    <property type="molecule type" value="Genomic_DNA"/>
</dbReference>
<reference evidence="4 5" key="1">
    <citation type="submission" date="2017-09" db="EMBL/GenBank/DDBJ databases">
        <title>Bloom of a denitrifying methanotroph, Candidatus Methylomirabilis limnetica, in a deep stratified lake.</title>
        <authorList>
            <person name="Graf J.S."/>
            <person name="Marchant H.K."/>
            <person name="Tienken D."/>
            <person name="Hach P.F."/>
            <person name="Brand A."/>
            <person name="Schubert C.J."/>
            <person name="Kuypers M.M."/>
            <person name="Milucka J."/>
        </authorList>
    </citation>
    <scope>NUCLEOTIDE SEQUENCE [LARGE SCALE GENOMIC DNA]</scope>
    <source>
        <strain evidence="4 5">Zug</strain>
    </source>
</reference>
<evidence type="ECO:0000256" key="2">
    <source>
        <dbReference type="ARBA" id="ARBA00022801"/>
    </source>
</evidence>
<dbReference type="RefSeq" id="WP_107561064.1">
    <property type="nucleotide sequence ID" value="NZ_NVQC01000009.1"/>
</dbReference>
<accession>A0A2T4U0L7</accession>
<evidence type="ECO:0000313" key="4">
    <source>
        <dbReference type="EMBL" id="PTL36903.1"/>
    </source>
</evidence>
<reference evidence="5" key="2">
    <citation type="journal article" date="2018" name="Environ. Microbiol.">
        <title>Bloom of a denitrifying methanotroph, 'Candidatus Methylomirabilis limnetica', in a deep stratified lake.</title>
        <authorList>
            <person name="Graf J.S."/>
            <person name="Mayr M.J."/>
            <person name="Marchant H.K."/>
            <person name="Tienken D."/>
            <person name="Hach P.F."/>
            <person name="Brand A."/>
            <person name="Schubert C.J."/>
            <person name="Kuypers M.M."/>
            <person name="Milucka J."/>
        </authorList>
    </citation>
    <scope>NUCLEOTIDE SEQUENCE [LARGE SCALE GENOMIC DNA]</scope>
    <source>
        <strain evidence="5">Zug</strain>
    </source>
</reference>
<sequence length="222" mass="25103">MSRQVVIFCDFDGTAAEQEVIVSLFKAFGQPGWEAVRDAVISETLSVREGVGRLFAQIPSHRVPEMVAYARRNATLRSGFREFIEYCRVQGHRFLLTSGGIDFYIYPLMEELLPRDQIYCNESDCSGPTVRILWPHGCDEHCLADCGMCKPSIMRRFPSEQYRRVVVGDGITDLPAARLADMVVARDLLSVKCRQAGIPYEPFETFYDVMTVLDRVEAEVCG</sequence>
<keyword evidence="1" id="KW-0028">Amino-acid biosynthesis</keyword>
<dbReference type="InterPro" id="IPR017718">
    <property type="entry name" value="HAD-SF_hydro_IB_MtnX"/>
</dbReference>
<dbReference type="InterPro" id="IPR050582">
    <property type="entry name" value="HAD-like_SerB"/>
</dbReference>
<dbReference type="Gene3D" id="3.40.50.1000">
    <property type="entry name" value="HAD superfamily/HAD-like"/>
    <property type="match status" value="1"/>
</dbReference>
<dbReference type="OrthoDB" id="9804940at2"/>
<gene>
    <name evidence="4" type="primary">mtnX</name>
    <name evidence="4" type="ORF">CLG94_01085</name>
</gene>
<protein>
    <submittedName>
        <fullName evidence="4">2-hydroxy-3-keto-5-methylthiopentenyl-1-phosphate phosphatase</fullName>
    </submittedName>
</protein>
<dbReference type="AlphaFoldDB" id="A0A2T4U0L7"/>
<dbReference type="InterPro" id="IPR006384">
    <property type="entry name" value="HAD_hydro_PyrdxlP_Pase-like"/>
</dbReference>
<evidence type="ECO:0000313" key="5">
    <source>
        <dbReference type="Proteomes" id="UP000241436"/>
    </source>
</evidence>
<dbReference type="NCBIfam" id="TIGR01488">
    <property type="entry name" value="HAD-SF-IB"/>
    <property type="match status" value="1"/>
</dbReference>
<name>A0A2T4U0L7_9BACT</name>
<dbReference type="Gene3D" id="3.90.1470.20">
    <property type="match status" value="1"/>
</dbReference>
<keyword evidence="3" id="KW-0486">Methionine biosynthesis</keyword>
<dbReference type="GO" id="GO:0071267">
    <property type="term" value="P:L-methionine salvage"/>
    <property type="evidence" value="ECO:0007669"/>
    <property type="project" value="InterPro"/>
</dbReference>
<keyword evidence="2" id="KW-0378">Hydrolase</keyword>
<dbReference type="InterPro" id="IPR036412">
    <property type="entry name" value="HAD-like_sf"/>
</dbReference>
<dbReference type="InterPro" id="IPR023214">
    <property type="entry name" value="HAD_sf"/>
</dbReference>
<evidence type="ECO:0000256" key="1">
    <source>
        <dbReference type="ARBA" id="ARBA00022605"/>
    </source>
</evidence>
<dbReference type="HAMAP" id="MF_01680">
    <property type="entry name" value="Salvage_MtnX"/>
    <property type="match status" value="1"/>
</dbReference>
<dbReference type="Proteomes" id="UP000241436">
    <property type="component" value="Unassembled WGS sequence"/>
</dbReference>
<dbReference type="GO" id="GO:0016791">
    <property type="term" value="F:phosphatase activity"/>
    <property type="evidence" value="ECO:0007669"/>
    <property type="project" value="InterPro"/>
</dbReference>
<proteinExistence type="inferred from homology"/>
<comment type="caution">
    <text evidence="4">The sequence shown here is derived from an EMBL/GenBank/DDBJ whole genome shotgun (WGS) entry which is preliminary data.</text>
</comment>
<dbReference type="PANTHER" id="PTHR43344">
    <property type="entry name" value="PHOSPHOSERINE PHOSPHATASE"/>
    <property type="match status" value="1"/>
</dbReference>
<evidence type="ECO:0000256" key="3">
    <source>
        <dbReference type="ARBA" id="ARBA00023167"/>
    </source>
</evidence>